<dbReference type="Proteomes" id="UP000789405">
    <property type="component" value="Unassembled WGS sequence"/>
</dbReference>
<organism evidence="1 2">
    <name type="scientific">Dentiscutata erythropus</name>
    <dbReference type="NCBI Taxonomy" id="1348616"/>
    <lineage>
        <taxon>Eukaryota</taxon>
        <taxon>Fungi</taxon>
        <taxon>Fungi incertae sedis</taxon>
        <taxon>Mucoromycota</taxon>
        <taxon>Glomeromycotina</taxon>
        <taxon>Glomeromycetes</taxon>
        <taxon>Diversisporales</taxon>
        <taxon>Gigasporaceae</taxon>
        <taxon>Dentiscutata</taxon>
    </lineage>
</organism>
<name>A0A9N9CG30_9GLOM</name>
<keyword evidence="2" id="KW-1185">Reference proteome</keyword>
<protein>
    <submittedName>
        <fullName evidence="1">26387_t:CDS:1</fullName>
    </submittedName>
</protein>
<evidence type="ECO:0000313" key="1">
    <source>
        <dbReference type="EMBL" id="CAG8602121.1"/>
    </source>
</evidence>
<feature type="non-terminal residue" evidence="1">
    <location>
        <position position="264"/>
    </location>
</feature>
<evidence type="ECO:0000313" key="2">
    <source>
        <dbReference type="Proteomes" id="UP000789405"/>
    </source>
</evidence>
<comment type="caution">
    <text evidence="1">The sequence shown here is derived from an EMBL/GenBank/DDBJ whole genome shotgun (WGS) entry which is preliminary data.</text>
</comment>
<reference evidence="1" key="1">
    <citation type="submission" date="2021-06" db="EMBL/GenBank/DDBJ databases">
        <authorList>
            <person name="Kallberg Y."/>
            <person name="Tangrot J."/>
            <person name="Rosling A."/>
        </authorList>
    </citation>
    <scope>NUCLEOTIDE SEQUENCE</scope>
    <source>
        <strain evidence="1">MA453B</strain>
    </source>
</reference>
<accession>A0A9N9CG30</accession>
<gene>
    <name evidence="1" type="ORF">DERYTH_LOCUS7698</name>
</gene>
<dbReference type="AlphaFoldDB" id="A0A9N9CG30"/>
<dbReference type="OrthoDB" id="2433158at2759"/>
<sequence>MKAKYRFERKTAKNSLGKVKIESNDPLTVVGQNTKFTNDLHVGDILVISNENFQIMKVVNDCELKINNQQQLSFEEWQQFNIEPRTKVNGLFDVYSMVFTKYAITNPFSKKDEPLKLTIIIELSNKLNIDNYKTKFKAYFRKLFQKYKKETKKPMSHLEKFSVNCILFESFDNLASEFTEHKLGNWIIDFFCLIPIQIAVAHDNEFIPIRDGFLEKTEQNVFDDGFGLIGNMSKAISFGWYESIFEHYADLEVKILSSMGEQSC</sequence>
<dbReference type="EMBL" id="CAJVPY010003794">
    <property type="protein sequence ID" value="CAG8602121.1"/>
    <property type="molecule type" value="Genomic_DNA"/>
</dbReference>
<proteinExistence type="predicted"/>